<feature type="region of interest" description="Disordered" evidence="1">
    <location>
        <begin position="750"/>
        <end position="772"/>
    </location>
</feature>
<accession>A0A835SRR7</accession>
<feature type="region of interest" description="Disordered" evidence="1">
    <location>
        <begin position="1"/>
        <end position="59"/>
    </location>
</feature>
<organism evidence="2 3">
    <name type="scientific">Chlamydomonas incerta</name>
    <dbReference type="NCBI Taxonomy" id="51695"/>
    <lineage>
        <taxon>Eukaryota</taxon>
        <taxon>Viridiplantae</taxon>
        <taxon>Chlorophyta</taxon>
        <taxon>core chlorophytes</taxon>
        <taxon>Chlorophyceae</taxon>
        <taxon>CS clade</taxon>
        <taxon>Chlamydomonadales</taxon>
        <taxon>Chlamydomonadaceae</taxon>
        <taxon>Chlamydomonas</taxon>
    </lineage>
</organism>
<feature type="compositionally biased region" description="Acidic residues" evidence="1">
    <location>
        <begin position="699"/>
        <end position="711"/>
    </location>
</feature>
<evidence type="ECO:0000313" key="2">
    <source>
        <dbReference type="EMBL" id="KAG2430187.1"/>
    </source>
</evidence>
<feature type="region of interest" description="Disordered" evidence="1">
    <location>
        <begin position="860"/>
        <end position="883"/>
    </location>
</feature>
<feature type="compositionally biased region" description="Low complexity" evidence="1">
    <location>
        <begin position="673"/>
        <end position="698"/>
    </location>
</feature>
<gene>
    <name evidence="2" type="ORF">HXX76_010286</name>
</gene>
<dbReference type="Proteomes" id="UP000650467">
    <property type="component" value="Unassembled WGS sequence"/>
</dbReference>
<feature type="region of interest" description="Disordered" evidence="1">
    <location>
        <begin position="278"/>
        <end position="502"/>
    </location>
</feature>
<feature type="compositionally biased region" description="Low complexity" evidence="1">
    <location>
        <begin position="467"/>
        <end position="485"/>
    </location>
</feature>
<feature type="compositionally biased region" description="Low complexity" evidence="1">
    <location>
        <begin position="368"/>
        <end position="385"/>
    </location>
</feature>
<dbReference type="EMBL" id="JAEHOC010000028">
    <property type="protein sequence ID" value="KAG2430187.1"/>
    <property type="molecule type" value="Genomic_DNA"/>
</dbReference>
<feature type="compositionally biased region" description="Polar residues" evidence="1">
    <location>
        <begin position="335"/>
        <end position="363"/>
    </location>
</feature>
<reference evidence="2" key="1">
    <citation type="journal article" date="2020" name="bioRxiv">
        <title>Comparative genomics of Chlamydomonas.</title>
        <authorList>
            <person name="Craig R.J."/>
            <person name="Hasan A.R."/>
            <person name="Ness R.W."/>
            <person name="Keightley P.D."/>
        </authorList>
    </citation>
    <scope>NUCLEOTIDE SEQUENCE</scope>
    <source>
        <strain evidence="2">SAG 7.73</strain>
    </source>
</reference>
<feature type="compositionally biased region" description="Polar residues" evidence="1">
    <location>
        <begin position="14"/>
        <end position="54"/>
    </location>
</feature>
<evidence type="ECO:0000256" key="1">
    <source>
        <dbReference type="SAM" id="MobiDB-lite"/>
    </source>
</evidence>
<feature type="compositionally biased region" description="Low complexity" evidence="1">
    <location>
        <begin position="712"/>
        <end position="721"/>
    </location>
</feature>
<comment type="caution">
    <text evidence="2">The sequence shown here is derived from an EMBL/GenBank/DDBJ whole genome shotgun (WGS) entry which is preliminary data.</text>
</comment>
<feature type="compositionally biased region" description="Polar residues" evidence="1">
    <location>
        <begin position="455"/>
        <end position="466"/>
    </location>
</feature>
<feature type="compositionally biased region" description="Polar residues" evidence="1">
    <location>
        <begin position="142"/>
        <end position="151"/>
    </location>
</feature>
<sequence length="903" mass="91518">MQRVTRSQAKKAQATGSDELASSSFWVPSVQPSPAMQEQPLSGKATGSTVSSGSRHLRPGDWRVAAAAETGGGPVQVPAADFSFTVDNTPNIDDVHSPASSIFTDGAASPALNSCNGTPNALSPLRPRVLATSSVLDGASTRAGTPATQGGTPAMGKDAARGAQSAQGSPASLGGGEVSFTWQSQSAGDDDDVEQPELPQPLSPQSPAAALQRTGSLGELSTPGSGGYNSPMVNVAMEEEQQPPESIMRSSVTHNPLFVDRPTPVPEKDAVVKALSLTPCSNADGNVAAGATAPTPESRGAAAHPAQPPAEPPSPMLPPLDLETPRRSIRGLSAMFSNNTGPTSSAVSGPNAATSNKQQQATPCSGLAPAHAAAAEATPCSAPAPRGSAADVKDAARPDTAAAAASVASSPSASSPRSPRQVDRDDTTGPRNLDQTPRKTGRGSSSKAKEAEVKQASSKRGLSLSTAPASQPAAGSPAAQRGAPAPAVPHAKQQQQRRASPSSTLWNAASWSAMLLCVVLLALSSPFNAPQSSGGAIGLNKLGPVCFPEPYPGAWVEWPAASGVAAPGSVSASAALDVTVDAVQQDLVVADTLSFPSDGVATAQSGPDVEQAVAAPLEMVTDAPAVLEPEPVVEVAEMQQPSAAEGVADELAAETVADSSVAVSEEPVAVEELAIEQQPESAEEPAPAAAPNAAAAEELLSESVEEVEEAEQASPAGVPKAAAADVPAEVGSVVDTPVEATVTADTAAADAQVADVERSSADSSSSTAKQQNPRRFLGWSLPELFVGVVLACATGVALALAVERYGLYPDAQREAAAAAERAVAALQQAPKAVDTTPPAPLPLTPTGRILKLRTPLRAGAPWSNERAEPQTGSDARERDVQRTPAGAFVWKQNRLVYVEDGLE</sequence>
<proteinExistence type="predicted"/>
<feature type="compositionally biased region" description="Pro residues" evidence="1">
    <location>
        <begin position="306"/>
        <end position="318"/>
    </location>
</feature>
<feature type="compositionally biased region" description="Polar residues" evidence="1">
    <location>
        <begin position="492"/>
        <end position="502"/>
    </location>
</feature>
<evidence type="ECO:0000313" key="3">
    <source>
        <dbReference type="Proteomes" id="UP000650467"/>
    </source>
</evidence>
<name>A0A835SRR7_CHLIN</name>
<protein>
    <submittedName>
        <fullName evidence="2">Uncharacterized protein</fullName>
    </submittedName>
</protein>
<dbReference type="OrthoDB" id="545996at2759"/>
<feature type="compositionally biased region" description="Low complexity" evidence="1">
    <location>
        <begin position="398"/>
        <end position="419"/>
    </location>
</feature>
<dbReference type="AlphaFoldDB" id="A0A835SRR7"/>
<feature type="region of interest" description="Disordered" evidence="1">
    <location>
        <begin position="673"/>
        <end position="721"/>
    </location>
</feature>
<keyword evidence="3" id="KW-1185">Reference proteome</keyword>
<feature type="region of interest" description="Disordered" evidence="1">
    <location>
        <begin position="134"/>
        <end position="264"/>
    </location>
</feature>